<dbReference type="Proteomes" id="UP001156141">
    <property type="component" value="Unassembled WGS sequence"/>
</dbReference>
<feature type="domain" description="Transglutaminase-like" evidence="2">
    <location>
        <begin position="305"/>
        <end position="379"/>
    </location>
</feature>
<keyword evidence="1" id="KW-0732">Signal</keyword>
<feature type="signal peptide" evidence="1">
    <location>
        <begin position="1"/>
        <end position="18"/>
    </location>
</feature>
<comment type="caution">
    <text evidence="3">The sequence shown here is derived from an EMBL/GenBank/DDBJ whole genome shotgun (WGS) entry which is preliminary data.</text>
</comment>
<sequence>MTKFTTALILLLNLYCFAQENYYPYSFNVKPEDVKAEAFSKDSTANALIIYERGNSYVDNEDFELKTEIECKLKILNREGFDEATIVIPLYKNKDNSQKVFNIVASTHNIISGDKIEETTLSKKDIHNEEYNENYNLVKFTLPNIKEGSVITYSYKITSPFMFNYKGWNFQGDIPKLYSEYNTSVPANWQYHIKLIGGKKLMTNESKIAKHCLTTFNGGVADCTISKYAMKDIPAFIEEDYMTSKHNYLARIEYELKSFKNFTGAVNHYTKSWDDVDDELKKEKSVGRQILKSIDAKEFLPETIINETDILKKAKAIYFFVQENYTWDGKYSIYNDELSVKELIKNKSGNVSSINILLHNLLDASGIEVKPIIMSTRENGFATKEIPVISDFNYLTVQAIVDNNTYFLDATERYLTFGEIPFRCLNGYARLLDFKSGSSWIDINPIRTTYTMYNTELNFDDEKNLIGEVKRKSSGYHALYSKERYFPNKNSYVDELSNSLPNTEISDYNLISEDKTSDNFYETYNIQYKTEQIGDNIYLNPFFDKFTSENPFKLQERTYPVDFGYRTNYMYSFKINLGDKYTLLEKPQDTNLSLPSNSGQLIFTSELVDNSINLILKFNLKSPAYPPEFYPYLKEIFNKLVDIQQNSIFVLKSNS</sequence>
<evidence type="ECO:0000256" key="1">
    <source>
        <dbReference type="SAM" id="SignalP"/>
    </source>
</evidence>
<dbReference type="RefSeq" id="WP_240573317.1">
    <property type="nucleotide sequence ID" value="NZ_CP136709.1"/>
</dbReference>
<dbReference type="Gene3D" id="3.10.620.30">
    <property type="match status" value="1"/>
</dbReference>
<evidence type="ECO:0000259" key="2">
    <source>
        <dbReference type="Pfam" id="PF01841"/>
    </source>
</evidence>
<dbReference type="InterPro" id="IPR002931">
    <property type="entry name" value="Transglutaminase-like"/>
</dbReference>
<dbReference type="Gene3D" id="2.60.40.3140">
    <property type="match status" value="1"/>
</dbReference>
<organism evidence="3 4">
    <name type="scientific">Aestuariibaculum lutulentum</name>
    <dbReference type="NCBI Taxonomy" id="2920935"/>
    <lineage>
        <taxon>Bacteria</taxon>
        <taxon>Pseudomonadati</taxon>
        <taxon>Bacteroidota</taxon>
        <taxon>Flavobacteriia</taxon>
        <taxon>Flavobacteriales</taxon>
        <taxon>Flavobacteriaceae</taxon>
    </lineage>
</organism>
<feature type="chain" id="PRO_5045090957" description="Transglutaminase-like domain-containing protein" evidence="1">
    <location>
        <begin position="19"/>
        <end position="655"/>
    </location>
</feature>
<keyword evidence="4" id="KW-1185">Reference proteome</keyword>
<name>A0ABS9RJ00_9FLAO</name>
<proteinExistence type="predicted"/>
<dbReference type="EMBL" id="JAKVQD010000003">
    <property type="protein sequence ID" value="MCH4552930.1"/>
    <property type="molecule type" value="Genomic_DNA"/>
</dbReference>
<evidence type="ECO:0000313" key="4">
    <source>
        <dbReference type="Proteomes" id="UP001156141"/>
    </source>
</evidence>
<accession>A0ABS9RJ00</accession>
<reference evidence="3" key="1">
    <citation type="submission" date="2022-02" db="EMBL/GenBank/DDBJ databases">
        <title>Aestuariibaculum sp., a marine bacterium isolated from sediment in Guangxi.</title>
        <authorList>
            <person name="Ying J."/>
        </authorList>
    </citation>
    <scope>NUCLEOTIDE SEQUENCE</scope>
    <source>
        <strain evidence="3">L182</strain>
    </source>
</reference>
<evidence type="ECO:0000313" key="3">
    <source>
        <dbReference type="EMBL" id="MCH4552930.1"/>
    </source>
</evidence>
<protein>
    <recommendedName>
        <fullName evidence="2">Transglutaminase-like domain-containing protein</fullName>
    </recommendedName>
</protein>
<dbReference type="Pfam" id="PF01841">
    <property type="entry name" value="Transglut_core"/>
    <property type="match status" value="1"/>
</dbReference>
<dbReference type="Gene3D" id="2.60.120.1130">
    <property type="match status" value="1"/>
</dbReference>
<gene>
    <name evidence="3" type="ORF">MKW35_09875</name>
</gene>